<gene>
    <name evidence="2" type="ORF">SAMN04488051_11154</name>
</gene>
<organism evidence="2 3">
    <name type="scientific">Alkalimonas amylolytica</name>
    <dbReference type="NCBI Taxonomy" id="152573"/>
    <lineage>
        <taxon>Bacteria</taxon>
        <taxon>Pseudomonadati</taxon>
        <taxon>Pseudomonadota</taxon>
        <taxon>Gammaproteobacteria</taxon>
        <taxon>Alkalimonas</taxon>
    </lineage>
</organism>
<dbReference type="InterPro" id="IPR031982">
    <property type="entry name" value="PilE-like"/>
</dbReference>
<dbReference type="SUPFAM" id="SSF54523">
    <property type="entry name" value="Pili subunits"/>
    <property type="match status" value="1"/>
</dbReference>
<accession>A0A1H4FL03</accession>
<dbReference type="InterPro" id="IPR012902">
    <property type="entry name" value="N_methyl_site"/>
</dbReference>
<evidence type="ECO:0000256" key="1">
    <source>
        <dbReference type="SAM" id="Phobius"/>
    </source>
</evidence>
<keyword evidence="3" id="KW-1185">Reference proteome</keyword>
<keyword evidence="1" id="KW-0472">Membrane</keyword>
<dbReference type="InterPro" id="IPR045584">
    <property type="entry name" value="Pilin-like"/>
</dbReference>
<dbReference type="PANTHER" id="PTHR30093">
    <property type="entry name" value="GENERAL SECRETION PATHWAY PROTEIN G"/>
    <property type="match status" value="1"/>
</dbReference>
<protein>
    <submittedName>
        <fullName evidence="2">Type IV pilus assembly protein PilE</fullName>
    </submittedName>
</protein>
<evidence type="ECO:0000313" key="2">
    <source>
        <dbReference type="EMBL" id="SEA98043.1"/>
    </source>
</evidence>
<dbReference type="PROSITE" id="PS00409">
    <property type="entry name" value="PROKAR_NTER_METHYL"/>
    <property type="match status" value="1"/>
</dbReference>
<proteinExistence type="predicted"/>
<dbReference type="PANTHER" id="PTHR30093:SF47">
    <property type="entry name" value="TYPE IV PILUS NON-CORE MINOR PILIN PILE"/>
    <property type="match status" value="1"/>
</dbReference>
<sequence length="139" mass="15067">MNSCMMKCQRGITLVELMIAVAIIGILGTIAYPAYQAHVERSNRTAASGCLYELSHFLERHYTSNMTYAGAVLPNAQCRTDTAARYTYTLTELAARTYRLSAIPQGPQTNDNCGTLTLNQAGQRGAAGGTDPAVVQQCW</sequence>
<dbReference type="Pfam" id="PF16732">
    <property type="entry name" value="ComP_DUS"/>
    <property type="match status" value="1"/>
</dbReference>
<dbReference type="EMBL" id="FNRM01000011">
    <property type="protein sequence ID" value="SEA98043.1"/>
    <property type="molecule type" value="Genomic_DNA"/>
</dbReference>
<dbReference type="GO" id="GO:0043683">
    <property type="term" value="P:type IV pilus assembly"/>
    <property type="evidence" value="ECO:0007669"/>
    <property type="project" value="InterPro"/>
</dbReference>
<reference evidence="2 3" key="1">
    <citation type="submission" date="2016-10" db="EMBL/GenBank/DDBJ databases">
        <authorList>
            <person name="de Groot N.N."/>
        </authorList>
    </citation>
    <scope>NUCLEOTIDE SEQUENCE [LARGE SCALE GENOMIC DNA]</scope>
    <source>
        <strain evidence="2 3">CGMCC 1.3430</strain>
    </source>
</reference>
<dbReference type="STRING" id="152573.SAMN04488051_11154"/>
<dbReference type="NCBIfam" id="TIGR02532">
    <property type="entry name" value="IV_pilin_GFxxxE"/>
    <property type="match status" value="1"/>
</dbReference>
<evidence type="ECO:0000313" key="3">
    <source>
        <dbReference type="Proteomes" id="UP000198773"/>
    </source>
</evidence>
<name>A0A1H4FL03_ALKAM</name>
<dbReference type="Proteomes" id="UP000198773">
    <property type="component" value="Unassembled WGS sequence"/>
</dbReference>
<dbReference type="AlphaFoldDB" id="A0A1H4FL03"/>
<keyword evidence="1" id="KW-0812">Transmembrane</keyword>
<feature type="transmembrane region" description="Helical" evidence="1">
    <location>
        <begin position="12"/>
        <end position="35"/>
    </location>
</feature>
<keyword evidence="1" id="KW-1133">Transmembrane helix</keyword>
<dbReference type="Gene3D" id="3.30.700.10">
    <property type="entry name" value="Glycoprotein, Type 4 Pilin"/>
    <property type="match status" value="1"/>
</dbReference>
<dbReference type="Pfam" id="PF07963">
    <property type="entry name" value="N_methyl"/>
    <property type="match status" value="1"/>
</dbReference>